<accession>A0A6C0DGX5</accession>
<dbReference type="AlphaFoldDB" id="A0A6C0DGX5"/>
<name>A0A6C0DGX5_9ZZZZ</name>
<sequence>MSNTVVPDAPSVFQTKYDEFGKELLATFPELDVPIRAALALTPADRIAQFQAQVKVVGLDPTVNPGSLLPGVTLTNSVWSELSESNRKALSEYVRILSMCCFLEGFGTEGTSEAFGDNKSWMNDVMGQMKDKMGSMDFEGLFKKFSGIFGSEGAKDASGNAGPSLGGFKMPKLPEKFLKGQLAKLAEEIVRDIKPEDLGLTPEMIAECETAPSRAFEMLIHMFTKNPAMIQNTIKKIGKRLQQKIQSGAIRPQEIAKEAEELMKEFAGNTEFVDMMGSFKSAFGFEDMDMARAAGRDGSARLSLVKERLRKKLEAKKAGKK</sequence>
<evidence type="ECO:0000313" key="1">
    <source>
        <dbReference type="EMBL" id="QHT15642.1"/>
    </source>
</evidence>
<organism evidence="1">
    <name type="scientific">viral metagenome</name>
    <dbReference type="NCBI Taxonomy" id="1070528"/>
    <lineage>
        <taxon>unclassified sequences</taxon>
        <taxon>metagenomes</taxon>
        <taxon>organismal metagenomes</taxon>
    </lineage>
</organism>
<reference evidence="1" key="1">
    <citation type="journal article" date="2020" name="Nature">
        <title>Giant virus diversity and host interactions through global metagenomics.</title>
        <authorList>
            <person name="Schulz F."/>
            <person name="Roux S."/>
            <person name="Paez-Espino D."/>
            <person name="Jungbluth S."/>
            <person name="Walsh D.A."/>
            <person name="Denef V.J."/>
            <person name="McMahon K.D."/>
            <person name="Konstantinidis K.T."/>
            <person name="Eloe-Fadrosh E.A."/>
            <person name="Kyrpides N.C."/>
            <person name="Woyke T."/>
        </authorList>
    </citation>
    <scope>NUCLEOTIDE SEQUENCE</scope>
    <source>
        <strain evidence="1">GVMAG-M-3300023174-176</strain>
    </source>
</reference>
<proteinExistence type="predicted"/>
<protein>
    <submittedName>
        <fullName evidence="1">Uncharacterized protein</fullName>
    </submittedName>
</protein>
<dbReference type="EMBL" id="MN739613">
    <property type="protein sequence ID" value="QHT15642.1"/>
    <property type="molecule type" value="Genomic_DNA"/>
</dbReference>